<gene>
    <name evidence="3" type="ORF">CLAC_04775</name>
</gene>
<dbReference type="Proteomes" id="UP000058446">
    <property type="component" value="Chromosome"/>
</dbReference>
<reference evidence="3 4" key="1">
    <citation type="submission" date="2013-10" db="EMBL/GenBank/DDBJ databases">
        <title>Complete genome sequence of Corynebacterium lactis DSM 45799(T), isolated from raw cow milk.</title>
        <authorList>
            <person name="Ruckert C."/>
            <person name="Albersmeier A."/>
            <person name="Lipski A."/>
            <person name="Kalinowski J."/>
        </authorList>
    </citation>
    <scope>NUCLEOTIDE SEQUENCE [LARGE SCALE GENOMIC DNA]</scope>
    <source>
        <strain evidence="3 4">RW2-5</strain>
    </source>
</reference>
<feature type="region of interest" description="Disordered" evidence="1">
    <location>
        <begin position="273"/>
        <end position="292"/>
    </location>
</feature>
<dbReference type="AlphaFoldDB" id="A0A0K2GZC1"/>
<dbReference type="KEGG" id="clw:CLAC_04775"/>
<sequence>MPVVKKTGKALKTTLAVVFCTSAVAGAGAWSASRPVASADAVKKNFSYAASASTIMAQAGSLPRVELSALGEISTDERTEMAIAYAPVGLGYRTNGAESPLPALSLIKLYIAQYVAEHGSPEDVSRAAKMVSLSDDKLAEKLYEKFPDSVNAIARKYGLQETYGGRTWGVSRTSATDVVHFVSQLREEQPDSVVLQGMRKWSKIAADGYRQDFGLARMPGIEGAKLGWSNSRGWHSSVVFGPGYVIAAVTFGGKKEHTMDVAKALANVEFSDLTPEPSASTKKPAAASRKSG</sequence>
<dbReference type="STRING" id="1408189.CLAC_04775"/>
<feature type="signal peptide" evidence="2">
    <location>
        <begin position="1"/>
        <end position="25"/>
    </location>
</feature>
<keyword evidence="2" id="KW-0732">Signal</keyword>
<feature type="chain" id="PRO_5038618486" description="Beta-lactamase" evidence="2">
    <location>
        <begin position="26"/>
        <end position="292"/>
    </location>
</feature>
<dbReference type="RefSeq" id="WP_053411912.1">
    <property type="nucleotide sequence ID" value="NZ_CP006841.1"/>
</dbReference>
<dbReference type="OrthoDB" id="4535618at2"/>
<proteinExistence type="predicted"/>
<dbReference type="PATRIC" id="fig|1408189.4.peg.955"/>
<evidence type="ECO:0000256" key="2">
    <source>
        <dbReference type="SAM" id="SignalP"/>
    </source>
</evidence>
<dbReference type="InterPro" id="IPR012338">
    <property type="entry name" value="Beta-lactam/transpept-like"/>
</dbReference>
<name>A0A0K2GZC1_9CORY</name>
<accession>A0A0K2GZC1</accession>
<organism evidence="3 4">
    <name type="scientific">Corynebacterium lactis RW2-5</name>
    <dbReference type="NCBI Taxonomy" id="1408189"/>
    <lineage>
        <taxon>Bacteria</taxon>
        <taxon>Bacillati</taxon>
        <taxon>Actinomycetota</taxon>
        <taxon>Actinomycetes</taxon>
        <taxon>Mycobacteriales</taxon>
        <taxon>Corynebacteriaceae</taxon>
        <taxon>Corynebacterium</taxon>
    </lineage>
</organism>
<evidence type="ECO:0000313" key="3">
    <source>
        <dbReference type="EMBL" id="ALA67135.1"/>
    </source>
</evidence>
<dbReference type="InterPro" id="IPR018108">
    <property type="entry name" value="MCP_transmembrane"/>
</dbReference>
<dbReference type="Gene3D" id="3.40.710.10">
    <property type="entry name" value="DD-peptidase/beta-lactamase superfamily"/>
    <property type="match status" value="1"/>
</dbReference>
<feature type="compositionally biased region" description="Low complexity" evidence="1">
    <location>
        <begin position="275"/>
        <end position="292"/>
    </location>
</feature>
<keyword evidence="4" id="KW-1185">Reference proteome</keyword>
<dbReference type="EMBL" id="CP006841">
    <property type="protein sequence ID" value="ALA67135.1"/>
    <property type="molecule type" value="Genomic_DNA"/>
</dbReference>
<evidence type="ECO:0008006" key="5">
    <source>
        <dbReference type="Google" id="ProtNLM"/>
    </source>
</evidence>
<dbReference type="SUPFAM" id="SSF56601">
    <property type="entry name" value="beta-lactamase/transpeptidase-like"/>
    <property type="match status" value="1"/>
</dbReference>
<protein>
    <recommendedName>
        <fullName evidence="5">Beta-lactamase</fullName>
    </recommendedName>
</protein>
<dbReference type="PROSITE" id="PS50920">
    <property type="entry name" value="SOLCAR"/>
    <property type="match status" value="1"/>
</dbReference>
<evidence type="ECO:0000256" key="1">
    <source>
        <dbReference type="SAM" id="MobiDB-lite"/>
    </source>
</evidence>
<evidence type="ECO:0000313" key="4">
    <source>
        <dbReference type="Proteomes" id="UP000058446"/>
    </source>
</evidence>